<evidence type="ECO:0000256" key="3">
    <source>
        <dbReference type="ARBA" id="ARBA00023125"/>
    </source>
</evidence>
<dbReference type="GO" id="GO:0045892">
    <property type="term" value="P:negative regulation of DNA-templated transcription"/>
    <property type="evidence" value="ECO:0007669"/>
    <property type="project" value="InterPro"/>
</dbReference>
<proteinExistence type="inferred from homology"/>
<dbReference type="RefSeq" id="WP_133591099.1">
    <property type="nucleotide sequence ID" value="NZ_CP037953.1"/>
</dbReference>
<dbReference type="GO" id="GO:0003677">
    <property type="term" value="F:DNA binding"/>
    <property type="evidence" value="ECO:0007669"/>
    <property type="project" value="UniProtKB-KW"/>
</dbReference>
<keyword evidence="4" id="KW-0804">Transcription</keyword>
<comment type="caution">
    <text evidence="5">The sequence shown here is derived from an EMBL/GenBank/DDBJ whole genome shotgun (WGS) entry which is preliminary data.</text>
</comment>
<keyword evidence="3" id="KW-0238">DNA-binding</keyword>
<accession>A0A4V3D7D9</accession>
<dbReference type="EMBL" id="SNYM01000010">
    <property type="protein sequence ID" value="TDQ47467.1"/>
    <property type="molecule type" value="Genomic_DNA"/>
</dbReference>
<comment type="similarity">
    <text evidence="1">Belongs to the BlaI transcriptional regulatory family.</text>
</comment>
<evidence type="ECO:0000313" key="6">
    <source>
        <dbReference type="Proteomes" id="UP000295375"/>
    </source>
</evidence>
<name>A0A4V3D7D9_9GAMM</name>
<sequence>MSIDASGPELEILKLLWQHRRLSAREIHQHIEQSRDWAYSTTRTVLERMVKKEQLHKETVHGLIVYTPAVEKVPTLVAMITEFTSRVLGIRPSAAIPMFAESELLDKDELKEIEALLEADKKRGKKERK</sequence>
<dbReference type="SUPFAM" id="SSF46785">
    <property type="entry name" value="Winged helix' DNA-binding domain"/>
    <property type="match status" value="1"/>
</dbReference>
<dbReference type="InterPro" id="IPR005650">
    <property type="entry name" value="BlaI_family"/>
</dbReference>
<dbReference type="PIRSF" id="PIRSF019455">
    <property type="entry name" value="CopR_AtkY"/>
    <property type="match status" value="1"/>
</dbReference>
<evidence type="ECO:0000256" key="4">
    <source>
        <dbReference type="ARBA" id="ARBA00023163"/>
    </source>
</evidence>
<keyword evidence="2" id="KW-0805">Transcription regulation</keyword>
<keyword evidence="6" id="KW-1185">Reference proteome</keyword>
<evidence type="ECO:0000256" key="1">
    <source>
        <dbReference type="ARBA" id="ARBA00011046"/>
    </source>
</evidence>
<gene>
    <name evidence="5" type="ORF">EV696_11059</name>
</gene>
<reference evidence="5 6" key="1">
    <citation type="submission" date="2019-03" db="EMBL/GenBank/DDBJ databases">
        <title>Genomic Encyclopedia of Type Strains, Phase IV (KMG-IV): sequencing the most valuable type-strain genomes for metagenomic binning, comparative biology and taxonomic classification.</title>
        <authorList>
            <person name="Goeker M."/>
        </authorList>
    </citation>
    <scope>NUCLEOTIDE SEQUENCE [LARGE SCALE GENOMIC DNA]</scope>
    <source>
        <strain evidence="5 6">DSM 103792</strain>
    </source>
</reference>
<dbReference type="Gene3D" id="1.10.10.10">
    <property type="entry name" value="Winged helix-like DNA-binding domain superfamily/Winged helix DNA-binding domain"/>
    <property type="match status" value="1"/>
</dbReference>
<dbReference type="Pfam" id="PF03965">
    <property type="entry name" value="Penicillinase_R"/>
    <property type="match status" value="1"/>
</dbReference>
<dbReference type="AlphaFoldDB" id="A0A4V3D7D9"/>
<dbReference type="InterPro" id="IPR036388">
    <property type="entry name" value="WH-like_DNA-bd_sf"/>
</dbReference>
<dbReference type="Proteomes" id="UP000295375">
    <property type="component" value="Unassembled WGS sequence"/>
</dbReference>
<protein>
    <submittedName>
        <fullName evidence="5">Putative transcriptional regulator</fullName>
    </submittedName>
</protein>
<evidence type="ECO:0000313" key="5">
    <source>
        <dbReference type="EMBL" id="TDQ47467.1"/>
    </source>
</evidence>
<dbReference type="InterPro" id="IPR036390">
    <property type="entry name" value="WH_DNA-bd_sf"/>
</dbReference>
<dbReference type="OrthoDB" id="279010at2"/>
<evidence type="ECO:0000256" key="2">
    <source>
        <dbReference type="ARBA" id="ARBA00023015"/>
    </source>
</evidence>
<organism evidence="5 6">
    <name type="scientific">Permianibacter aggregans</name>
    <dbReference type="NCBI Taxonomy" id="1510150"/>
    <lineage>
        <taxon>Bacteria</taxon>
        <taxon>Pseudomonadati</taxon>
        <taxon>Pseudomonadota</taxon>
        <taxon>Gammaproteobacteria</taxon>
        <taxon>Pseudomonadales</taxon>
        <taxon>Pseudomonadaceae</taxon>
        <taxon>Permianibacter</taxon>
    </lineage>
</organism>